<dbReference type="Proteomes" id="UP000018857">
    <property type="component" value="Unassembled WGS sequence"/>
</dbReference>
<accession>W1RZA7</accession>
<sequence length="85" mass="9702">MKTSDHILNFGSNFNERLDKASLSFAMDYVNRGENSVALDTLFEYLYENEVSITADEFDEAILLAKKLNISEDDLAYLRELIAES</sequence>
<gene>
    <name evidence="1" type="ORF">D104_02565</name>
</gene>
<dbReference type="NCBIfam" id="NF033691">
    <property type="entry name" value="immunity_MafI"/>
    <property type="match status" value="1"/>
</dbReference>
<organism evidence="1 2">
    <name type="scientific">Marinomonas profundimaris</name>
    <dbReference type="NCBI Taxonomy" id="1208321"/>
    <lineage>
        <taxon>Bacteria</taxon>
        <taxon>Pseudomonadati</taxon>
        <taxon>Pseudomonadota</taxon>
        <taxon>Gammaproteobacteria</taxon>
        <taxon>Oceanospirillales</taxon>
        <taxon>Oceanospirillaceae</taxon>
        <taxon>Marinomonas</taxon>
    </lineage>
</organism>
<dbReference type="PATRIC" id="fig|1208321.3.peg.520"/>
<dbReference type="AlphaFoldDB" id="W1RZA7"/>
<evidence type="ECO:0000313" key="1">
    <source>
        <dbReference type="EMBL" id="ETI62145.1"/>
    </source>
</evidence>
<dbReference type="EMBL" id="AYOZ01000002">
    <property type="protein sequence ID" value="ETI62145.1"/>
    <property type="molecule type" value="Genomic_DNA"/>
</dbReference>
<dbReference type="eggNOG" id="ENOG5033K9F">
    <property type="taxonomic scope" value="Bacteria"/>
</dbReference>
<proteinExistence type="predicted"/>
<dbReference type="InterPro" id="IPR047880">
    <property type="entry name" value="MafI-like"/>
</dbReference>
<evidence type="ECO:0008006" key="3">
    <source>
        <dbReference type="Google" id="ProtNLM"/>
    </source>
</evidence>
<name>W1RZA7_9GAMM</name>
<dbReference type="STRING" id="1208321.D104_02565"/>
<protein>
    <recommendedName>
        <fullName evidence="3">MafI family immunity protein</fullName>
    </recommendedName>
</protein>
<reference evidence="1 2" key="1">
    <citation type="journal article" date="2014" name="Genome Announc.">
        <title>Draft Genome Sequence of Marinomonas sp. Strain D104, a Polycyclic Aromatic Hydrocarbon-Degrading Bacterium from the Deep-Sea Sediment of the Arctic Ocean.</title>
        <authorList>
            <person name="Dong C."/>
            <person name="Bai X."/>
            <person name="Lai Q."/>
            <person name="Xie Y."/>
            <person name="Chen X."/>
            <person name="Shao Z."/>
        </authorList>
    </citation>
    <scope>NUCLEOTIDE SEQUENCE [LARGE SCALE GENOMIC DNA]</scope>
    <source>
        <strain evidence="1 2">D104</strain>
    </source>
</reference>
<keyword evidence="2" id="KW-1185">Reference proteome</keyword>
<evidence type="ECO:0000313" key="2">
    <source>
        <dbReference type="Proteomes" id="UP000018857"/>
    </source>
</evidence>
<dbReference type="RefSeq" id="WP_024022729.1">
    <property type="nucleotide sequence ID" value="NZ_AYOZ01000002.1"/>
</dbReference>
<comment type="caution">
    <text evidence="1">The sequence shown here is derived from an EMBL/GenBank/DDBJ whole genome shotgun (WGS) entry which is preliminary data.</text>
</comment>